<dbReference type="InterPro" id="IPR044750">
    <property type="entry name" value="C2_SRC2/BAP"/>
</dbReference>
<dbReference type="EMBL" id="CM026429">
    <property type="protein sequence ID" value="KAG0563870.1"/>
    <property type="molecule type" value="Genomic_DNA"/>
</dbReference>
<dbReference type="SUPFAM" id="SSF49562">
    <property type="entry name" value="C2 domain (Calcium/lipid-binding domain, CaLB)"/>
    <property type="match status" value="1"/>
</dbReference>
<dbReference type="PANTHER" id="PTHR32246:SF173">
    <property type="entry name" value="C2 DOMAIN-CONTAINING PROTEIN"/>
    <property type="match status" value="1"/>
</dbReference>
<protein>
    <recommendedName>
        <fullName evidence="1">C2 domain-containing protein</fullName>
    </recommendedName>
</protein>
<dbReference type="AlphaFoldDB" id="A0A8T0GVU3"/>
<evidence type="ECO:0000313" key="2">
    <source>
        <dbReference type="EMBL" id="KAG0563871.1"/>
    </source>
</evidence>
<accession>A0A8T0GVU3</accession>
<keyword evidence="3" id="KW-1185">Reference proteome</keyword>
<dbReference type="InterPro" id="IPR035892">
    <property type="entry name" value="C2_domain_sf"/>
</dbReference>
<dbReference type="PANTHER" id="PTHR32246">
    <property type="entry name" value="INGRESSION PROTEIN FIC1"/>
    <property type="match status" value="1"/>
</dbReference>
<dbReference type="InterPro" id="IPR000008">
    <property type="entry name" value="C2_dom"/>
</dbReference>
<dbReference type="Pfam" id="PF00168">
    <property type="entry name" value="C2"/>
    <property type="match status" value="1"/>
</dbReference>
<feature type="domain" description="C2" evidence="1">
    <location>
        <begin position="1"/>
        <end position="110"/>
    </location>
</feature>
<sequence length="228" mass="24898">MAHRELQVTVISAQDLKNVRLSGRAMSPYAEVWIRSSGVSKVQTGVDSGGGINPSWNSVVKVPCEEELFRSDGAVTIALRHRGSICDKLIGTVTVPLSDLSLQCRAADSNASRESTLMTYQVRMRSGKPHGVLNISVLVGSLVKQASYDKPSVAHPSETAPPVTAYPTSTTGYRQAAVTPPNVTQYYPPQQVYPPQQSAYPLQHNLHPPQYQPQYAQPAGYNYQQVVY</sequence>
<gene>
    <name evidence="2" type="ORF">KC19_8G066100</name>
</gene>
<name>A0A8T0GVU3_CERPU</name>
<proteinExistence type="predicted"/>
<dbReference type="Gene3D" id="2.60.40.150">
    <property type="entry name" value="C2 domain"/>
    <property type="match status" value="1"/>
</dbReference>
<comment type="caution">
    <text evidence="2">The sequence shown here is derived from an EMBL/GenBank/DDBJ whole genome shotgun (WGS) entry which is preliminary data.</text>
</comment>
<dbReference type="EMBL" id="CM026429">
    <property type="protein sequence ID" value="KAG0563871.1"/>
    <property type="molecule type" value="Genomic_DNA"/>
</dbReference>
<dbReference type="SMART" id="SM00239">
    <property type="entry name" value="C2"/>
    <property type="match status" value="1"/>
</dbReference>
<dbReference type="Proteomes" id="UP000822688">
    <property type="component" value="Chromosome 8"/>
</dbReference>
<dbReference type="CDD" id="cd04051">
    <property type="entry name" value="C2_SRC2_like"/>
    <property type="match status" value="1"/>
</dbReference>
<dbReference type="GO" id="GO:0006952">
    <property type="term" value="P:defense response"/>
    <property type="evidence" value="ECO:0007669"/>
    <property type="project" value="InterPro"/>
</dbReference>
<evidence type="ECO:0000259" key="1">
    <source>
        <dbReference type="PROSITE" id="PS50004"/>
    </source>
</evidence>
<reference evidence="2" key="1">
    <citation type="submission" date="2020-06" db="EMBL/GenBank/DDBJ databases">
        <title>WGS assembly of Ceratodon purpureus strain R40.</title>
        <authorList>
            <person name="Carey S.B."/>
            <person name="Jenkins J."/>
            <person name="Shu S."/>
            <person name="Lovell J.T."/>
            <person name="Sreedasyam A."/>
            <person name="Maumus F."/>
            <person name="Tiley G.P."/>
            <person name="Fernandez-Pozo N."/>
            <person name="Barry K."/>
            <person name="Chen C."/>
            <person name="Wang M."/>
            <person name="Lipzen A."/>
            <person name="Daum C."/>
            <person name="Saski C.A."/>
            <person name="Payton A.C."/>
            <person name="Mcbreen J.C."/>
            <person name="Conrad R.E."/>
            <person name="Kollar L.M."/>
            <person name="Olsson S."/>
            <person name="Huttunen S."/>
            <person name="Landis J.B."/>
            <person name="Wickett N.J."/>
            <person name="Johnson M.G."/>
            <person name="Rensing S.A."/>
            <person name="Grimwood J."/>
            <person name="Schmutz J."/>
            <person name="Mcdaniel S.F."/>
        </authorList>
    </citation>
    <scope>NUCLEOTIDE SEQUENCE</scope>
    <source>
        <strain evidence="2">R40</strain>
    </source>
</reference>
<organism evidence="2 3">
    <name type="scientific">Ceratodon purpureus</name>
    <name type="common">Fire moss</name>
    <name type="synonym">Dicranum purpureum</name>
    <dbReference type="NCBI Taxonomy" id="3225"/>
    <lineage>
        <taxon>Eukaryota</taxon>
        <taxon>Viridiplantae</taxon>
        <taxon>Streptophyta</taxon>
        <taxon>Embryophyta</taxon>
        <taxon>Bryophyta</taxon>
        <taxon>Bryophytina</taxon>
        <taxon>Bryopsida</taxon>
        <taxon>Dicranidae</taxon>
        <taxon>Pseudoditrichales</taxon>
        <taxon>Ditrichaceae</taxon>
        <taxon>Ceratodon</taxon>
    </lineage>
</organism>
<evidence type="ECO:0000313" key="3">
    <source>
        <dbReference type="Proteomes" id="UP000822688"/>
    </source>
</evidence>
<dbReference type="PROSITE" id="PS50004">
    <property type="entry name" value="C2"/>
    <property type="match status" value="1"/>
</dbReference>